<gene>
    <name evidence="1" type="ORF">A2482_03575</name>
</gene>
<comment type="caution">
    <text evidence="1">The sequence shown here is derived from an EMBL/GenBank/DDBJ whole genome shotgun (WGS) entry which is preliminary data.</text>
</comment>
<sequence>MNEEPKMPSAEDQVKIDKSRRKAAKELIDEGAEFTIGTVGTEVEEKLKKEKAGEWTPDIGSWIRLRKTILCPVAELNEATAKMFKKSVGHYIIKYKEIWFVDKDGNLASAPIPAPSEVGAFDTYDEYALRTSEIMEHMFERDLNKMLTDLAFVIDYQMIGVFSDVSRQHREKIIEAEKRRAKDSFNF</sequence>
<dbReference type="AlphaFoldDB" id="A0A1F5TC01"/>
<proteinExistence type="predicted"/>
<accession>A0A1F5TC01</accession>
<organism evidence="1 2">
    <name type="scientific">Candidatus Falkowbacteria bacterium RIFOXYC2_FULL_48_21</name>
    <dbReference type="NCBI Taxonomy" id="1798005"/>
    <lineage>
        <taxon>Bacteria</taxon>
        <taxon>Candidatus Falkowiibacteriota</taxon>
    </lineage>
</organism>
<dbReference type="EMBL" id="MFGM01000034">
    <property type="protein sequence ID" value="OGF36504.1"/>
    <property type="molecule type" value="Genomic_DNA"/>
</dbReference>
<evidence type="ECO:0000313" key="1">
    <source>
        <dbReference type="EMBL" id="OGF36504.1"/>
    </source>
</evidence>
<dbReference type="Proteomes" id="UP000178656">
    <property type="component" value="Unassembled WGS sequence"/>
</dbReference>
<reference evidence="1 2" key="1">
    <citation type="journal article" date="2016" name="Nat. Commun.">
        <title>Thousands of microbial genomes shed light on interconnected biogeochemical processes in an aquifer system.</title>
        <authorList>
            <person name="Anantharaman K."/>
            <person name="Brown C.T."/>
            <person name="Hug L.A."/>
            <person name="Sharon I."/>
            <person name="Castelle C.J."/>
            <person name="Probst A.J."/>
            <person name="Thomas B.C."/>
            <person name="Singh A."/>
            <person name="Wilkins M.J."/>
            <person name="Karaoz U."/>
            <person name="Brodie E.L."/>
            <person name="Williams K.H."/>
            <person name="Hubbard S.S."/>
            <person name="Banfield J.F."/>
        </authorList>
    </citation>
    <scope>NUCLEOTIDE SEQUENCE [LARGE SCALE GENOMIC DNA]</scope>
</reference>
<evidence type="ECO:0000313" key="2">
    <source>
        <dbReference type="Proteomes" id="UP000178656"/>
    </source>
</evidence>
<protein>
    <submittedName>
        <fullName evidence="1">Uncharacterized protein</fullName>
    </submittedName>
</protein>
<name>A0A1F5TC01_9BACT</name>